<sequence length="148" mass="16227">MTTTDWTDTTDTEAANIVIARRIFREGFGQGNLSVCDELFAADVVEHQRGNPSGVDGVKAIITTLRGWFPDFRLDVEDIVAREDMVWCRSRAIGTNEGGFMGLPPNGGTIDITVYDSVRIRDGRVVEHWGVPDQLGAALQLGLIPLPK</sequence>
<dbReference type="AlphaFoldDB" id="K6WUP1"/>
<dbReference type="Pfam" id="PF07366">
    <property type="entry name" value="SnoaL"/>
    <property type="match status" value="1"/>
</dbReference>
<evidence type="ECO:0000313" key="1">
    <source>
        <dbReference type="EMBL" id="GAB90269.1"/>
    </source>
</evidence>
<gene>
    <name evidence="1" type="ORF">GORHZ_092_00180</name>
</gene>
<accession>K6WUP1</accession>
<dbReference type="eggNOG" id="COG5485">
    <property type="taxonomic scope" value="Bacteria"/>
</dbReference>
<dbReference type="InterPro" id="IPR009959">
    <property type="entry name" value="Cyclase_SnoaL-like"/>
</dbReference>
<comment type="caution">
    <text evidence="1">The sequence shown here is derived from an EMBL/GenBank/DDBJ whole genome shotgun (WGS) entry which is preliminary data.</text>
</comment>
<dbReference type="PANTHER" id="PTHR38436">
    <property type="entry name" value="POLYKETIDE CYCLASE SNOAL-LIKE DOMAIN"/>
    <property type="match status" value="1"/>
</dbReference>
<dbReference type="Proteomes" id="UP000008363">
    <property type="component" value="Unassembled WGS sequence"/>
</dbReference>
<reference evidence="1 2" key="1">
    <citation type="submission" date="2012-08" db="EMBL/GenBank/DDBJ databases">
        <title>Whole genome shotgun sequence of Gordonia rhizosphera NBRC 16068.</title>
        <authorList>
            <person name="Takarada H."/>
            <person name="Isaki S."/>
            <person name="Hosoyama A."/>
            <person name="Tsuchikane K."/>
            <person name="Katsumata H."/>
            <person name="Baba S."/>
            <person name="Ohji S."/>
            <person name="Yamazaki S."/>
            <person name="Fujita N."/>
        </authorList>
    </citation>
    <scope>NUCLEOTIDE SEQUENCE [LARGE SCALE GENOMIC DNA]</scope>
    <source>
        <strain evidence="1 2">NBRC 16068</strain>
    </source>
</reference>
<dbReference type="EMBL" id="BAHC01000092">
    <property type="protein sequence ID" value="GAB90269.1"/>
    <property type="molecule type" value="Genomic_DNA"/>
</dbReference>
<dbReference type="SUPFAM" id="SSF54427">
    <property type="entry name" value="NTF2-like"/>
    <property type="match status" value="1"/>
</dbReference>
<organism evidence="1 2">
    <name type="scientific">Gordonia rhizosphera NBRC 16068</name>
    <dbReference type="NCBI Taxonomy" id="1108045"/>
    <lineage>
        <taxon>Bacteria</taxon>
        <taxon>Bacillati</taxon>
        <taxon>Actinomycetota</taxon>
        <taxon>Actinomycetes</taxon>
        <taxon>Mycobacteriales</taxon>
        <taxon>Gordoniaceae</taxon>
        <taxon>Gordonia</taxon>
    </lineage>
</organism>
<evidence type="ECO:0000313" key="2">
    <source>
        <dbReference type="Proteomes" id="UP000008363"/>
    </source>
</evidence>
<evidence type="ECO:0008006" key="3">
    <source>
        <dbReference type="Google" id="ProtNLM"/>
    </source>
</evidence>
<dbReference type="Gene3D" id="3.10.450.50">
    <property type="match status" value="1"/>
</dbReference>
<dbReference type="InterPro" id="IPR032710">
    <property type="entry name" value="NTF2-like_dom_sf"/>
</dbReference>
<dbReference type="RefSeq" id="WP_006332964.1">
    <property type="nucleotide sequence ID" value="NZ_BAHC01000092.1"/>
</dbReference>
<keyword evidence="2" id="KW-1185">Reference proteome</keyword>
<dbReference type="STRING" id="1108045.GORHZ_092_00180"/>
<dbReference type="OrthoDB" id="129343at2"/>
<dbReference type="PANTHER" id="PTHR38436:SF1">
    <property type="entry name" value="ESTER CYCLASE"/>
    <property type="match status" value="1"/>
</dbReference>
<name>K6WUP1_9ACTN</name>
<protein>
    <recommendedName>
        <fullName evidence="3">SnoaL-like domain-containing protein</fullName>
    </recommendedName>
</protein>
<dbReference type="GO" id="GO:0030638">
    <property type="term" value="P:polyketide metabolic process"/>
    <property type="evidence" value="ECO:0007669"/>
    <property type="project" value="InterPro"/>
</dbReference>
<proteinExistence type="predicted"/>